<evidence type="ECO:0000259" key="7">
    <source>
        <dbReference type="Pfam" id="PF02085"/>
    </source>
</evidence>
<dbReference type="EMBL" id="CP065938">
    <property type="protein sequence ID" value="UWX04888.1"/>
    <property type="molecule type" value="Genomic_DNA"/>
</dbReference>
<keyword evidence="9" id="KW-1185">Reference proteome</keyword>
<feature type="signal peptide" evidence="6">
    <location>
        <begin position="1"/>
        <end position="23"/>
    </location>
</feature>
<evidence type="ECO:0000256" key="6">
    <source>
        <dbReference type="SAM" id="SignalP"/>
    </source>
</evidence>
<evidence type="ECO:0000256" key="2">
    <source>
        <dbReference type="ARBA" id="ARBA00022617"/>
    </source>
</evidence>
<dbReference type="InterPro" id="IPR002322">
    <property type="entry name" value="Cyt_c_III"/>
</dbReference>
<keyword evidence="4" id="KW-0249">Electron transport</keyword>
<dbReference type="RefSeq" id="WP_334314443.1">
    <property type="nucleotide sequence ID" value="NZ_CP065938.1"/>
</dbReference>
<evidence type="ECO:0000313" key="9">
    <source>
        <dbReference type="Proteomes" id="UP001058120"/>
    </source>
</evidence>
<name>A0ABY5XYQ7_9BACT</name>
<keyword evidence="1" id="KW-0813">Transport</keyword>
<sequence length="131" mass="13838">MKKILLLSLSVLVAVALAMPAIAARPAVPEGPIKMALTGKKTVTFNHNTHTSVDCAVCHHEVNGVENFGKCSDAGCHDAIGAKEKGKNSYYRIAHDKKLENSCIGCHTKVAGTDKAKKKVLTSCKGSACHP</sequence>
<evidence type="ECO:0000256" key="5">
    <source>
        <dbReference type="ARBA" id="ARBA00023004"/>
    </source>
</evidence>
<dbReference type="PRINTS" id="PR00609">
    <property type="entry name" value="CYTOCHROMEC3"/>
</dbReference>
<reference evidence="8" key="1">
    <citation type="submission" date="2020-12" db="EMBL/GenBank/DDBJ databases">
        <title>Taurinivorans muris gen. nov., sp. nov., fundamental and realized metabolic niche of a ubiquitous sulfidogenic bacterium in the murine intestine.</title>
        <authorList>
            <person name="Ye H."/>
            <person name="Hanson B.T."/>
            <person name="Loy A."/>
        </authorList>
    </citation>
    <scope>NUCLEOTIDE SEQUENCE</scope>
    <source>
        <strain evidence="8">LT0009</strain>
    </source>
</reference>
<dbReference type="SUPFAM" id="SSF48695">
    <property type="entry name" value="Multiheme cytochromes"/>
    <property type="match status" value="1"/>
</dbReference>
<evidence type="ECO:0000256" key="1">
    <source>
        <dbReference type="ARBA" id="ARBA00022448"/>
    </source>
</evidence>
<protein>
    <submittedName>
        <fullName evidence="8">Cytochrome c3 family protein</fullName>
    </submittedName>
</protein>
<gene>
    <name evidence="8" type="ORF">JBF11_05175</name>
</gene>
<evidence type="ECO:0000313" key="8">
    <source>
        <dbReference type="EMBL" id="UWX04888.1"/>
    </source>
</evidence>
<evidence type="ECO:0000256" key="3">
    <source>
        <dbReference type="ARBA" id="ARBA00022723"/>
    </source>
</evidence>
<feature type="domain" description="Class III cytochrome C" evidence="7">
    <location>
        <begin position="33"/>
        <end position="129"/>
    </location>
</feature>
<dbReference type="Gene3D" id="3.90.10.10">
    <property type="entry name" value="Cytochrome C3"/>
    <property type="match status" value="1"/>
</dbReference>
<feature type="chain" id="PRO_5045858119" evidence="6">
    <location>
        <begin position="24"/>
        <end position="131"/>
    </location>
</feature>
<dbReference type="InterPro" id="IPR020942">
    <property type="entry name" value="Cyt_c_III_dom"/>
</dbReference>
<keyword evidence="6" id="KW-0732">Signal</keyword>
<keyword evidence="5" id="KW-0408">Iron</keyword>
<proteinExistence type="predicted"/>
<dbReference type="Pfam" id="PF02085">
    <property type="entry name" value="Cytochrom_CIII"/>
    <property type="match status" value="1"/>
</dbReference>
<keyword evidence="3" id="KW-0479">Metal-binding</keyword>
<keyword evidence="2" id="KW-0349">Heme</keyword>
<dbReference type="CDD" id="cd08168">
    <property type="entry name" value="Cytochrom_C3"/>
    <property type="match status" value="1"/>
</dbReference>
<evidence type="ECO:0000256" key="4">
    <source>
        <dbReference type="ARBA" id="ARBA00022982"/>
    </source>
</evidence>
<accession>A0ABY5XYQ7</accession>
<dbReference type="InterPro" id="IPR036280">
    <property type="entry name" value="Multihaem_cyt_sf"/>
</dbReference>
<organism evidence="8 9">
    <name type="scientific">Taurinivorans muris</name>
    <dbReference type="NCBI Taxonomy" id="2787751"/>
    <lineage>
        <taxon>Bacteria</taxon>
        <taxon>Pseudomonadati</taxon>
        <taxon>Thermodesulfobacteriota</taxon>
        <taxon>Desulfovibrionia</taxon>
        <taxon>Desulfovibrionales</taxon>
        <taxon>Desulfovibrionaceae</taxon>
        <taxon>Taurinivorans</taxon>
    </lineage>
</organism>
<dbReference type="Proteomes" id="UP001058120">
    <property type="component" value="Chromosome"/>
</dbReference>